<keyword evidence="1" id="KW-0469">Meiosis</keyword>
<evidence type="ECO:0000313" key="4">
    <source>
        <dbReference type="Proteomes" id="UP000504630"/>
    </source>
</evidence>
<dbReference type="OrthoDB" id="6351423at2759"/>
<evidence type="ECO:0000256" key="3">
    <source>
        <dbReference type="SAM" id="MobiDB-lite"/>
    </source>
</evidence>
<evidence type="ECO:0000256" key="1">
    <source>
        <dbReference type="ARBA" id="ARBA00023254"/>
    </source>
</evidence>
<proteinExistence type="inferred from homology"/>
<feature type="compositionally biased region" description="Low complexity" evidence="3">
    <location>
        <begin position="124"/>
        <end position="157"/>
    </location>
</feature>
<feature type="region of interest" description="Disordered" evidence="3">
    <location>
        <begin position="116"/>
        <end position="173"/>
    </location>
</feature>
<dbReference type="FunCoup" id="A0A6J2P6U5">
    <property type="interactions" value="752"/>
</dbReference>
<dbReference type="GeneID" id="115003868"/>
<comment type="similarity">
    <text evidence="2">Belongs to the MEI4L family.</text>
</comment>
<dbReference type="GO" id="GO:0000800">
    <property type="term" value="C:lateral element"/>
    <property type="evidence" value="ECO:0007669"/>
    <property type="project" value="TreeGrafter"/>
</dbReference>
<dbReference type="CTD" id="101928601"/>
<dbReference type="GO" id="GO:0042138">
    <property type="term" value="P:meiotic DNA double-strand break formation"/>
    <property type="evidence" value="ECO:0007669"/>
    <property type="project" value="InterPro"/>
</dbReference>
<evidence type="ECO:0000313" key="5">
    <source>
        <dbReference type="RefSeq" id="XP_029281673.1"/>
    </source>
</evidence>
<dbReference type="GO" id="GO:0006310">
    <property type="term" value="P:DNA recombination"/>
    <property type="evidence" value="ECO:0007669"/>
    <property type="project" value="InterPro"/>
</dbReference>
<protein>
    <submittedName>
        <fullName evidence="5">Meiosis-specific protein MEI4</fullName>
    </submittedName>
</protein>
<dbReference type="InterPro" id="IPR025888">
    <property type="entry name" value="MEI4"/>
</dbReference>
<dbReference type="PANTHER" id="PTHR28575">
    <property type="entry name" value="MEIOSIS-SPECIFIC PROTEIN MEI4"/>
    <property type="match status" value="1"/>
</dbReference>
<evidence type="ECO:0000256" key="2">
    <source>
        <dbReference type="ARBA" id="ARBA00093453"/>
    </source>
</evidence>
<dbReference type="InParanoid" id="A0A6J2P6U5"/>
<sequence length="412" mass="45774">MCNVPEGSSQADWLFTKAKVSLAVAIIKNKPLGMSGREYAEALACRLKTQDESWKEKAQGLQLEVLRLRQELLIRRVTSNMQSSTEAAGYDNTMDPSQDLFGPVSAACSADFAPGCDSETPDFLQQDPQPELLPQDPQPELLPQDPQPELLPQDPQPALTLPQPPFPSSHCGFPRGESMLPHVQFLQSLCALHRVEGTSRGLESLWFSPDGGAGSVLADSVCQLLDSVVALCGNPPPLGPGVLVLQACRVAAQAMDLFCSQRLPSVEFMRRVEGSLRELTELLLLHSNQPNRLQAAEKLMEYLMTLGSSNMSRSFLIRHILSRISALADQLWRAFQEQDDFPLDQHQNSCYLFWILEELLQNSKVPCRVEVGAEKTGFLRHLERRAFLLSDEFPLFGLCMWRIGGFLAASDR</sequence>
<dbReference type="PANTHER" id="PTHR28575:SF1">
    <property type="entry name" value="MEIOSIS-SPECIFIC PROTEIN MEI4"/>
    <property type="match status" value="1"/>
</dbReference>
<accession>A0A6J2P6U5</accession>
<organism evidence="4 5">
    <name type="scientific">Cottoperca gobio</name>
    <name type="common">Frogmouth</name>
    <name type="synonym">Aphritis gobio</name>
    <dbReference type="NCBI Taxonomy" id="56716"/>
    <lineage>
        <taxon>Eukaryota</taxon>
        <taxon>Metazoa</taxon>
        <taxon>Chordata</taxon>
        <taxon>Craniata</taxon>
        <taxon>Vertebrata</taxon>
        <taxon>Euteleostomi</taxon>
        <taxon>Actinopterygii</taxon>
        <taxon>Neopterygii</taxon>
        <taxon>Teleostei</taxon>
        <taxon>Neoteleostei</taxon>
        <taxon>Acanthomorphata</taxon>
        <taxon>Eupercaria</taxon>
        <taxon>Perciformes</taxon>
        <taxon>Notothenioidei</taxon>
        <taxon>Bovichtidae</taxon>
        <taxon>Cottoperca</taxon>
    </lineage>
</organism>
<dbReference type="GO" id="GO:0007283">
    <property type="term" value="P:spermatogenesis"/>
    <property type="evidence" value="ECO:0007669"/>
    <property type="project" value="TreeGrafter"/>
</dbReference>
<gene>
    <name evidence="5" type="primary">mei4</name>
</gene>
<dbReference type="RefSeq" id="XP_029281673.1">
    <property type="nucleotide sequence ID" value="XM_029425813.1"/>
</dbReference>
<dbReference type="Proteomes" id="UP000504630">
    <property type="component" value="Chromosome 24"/>
</dbReference>
<dbReference type="GO" id="GO:0007129">
    <property type="term" value="P:homologous chromosome pairing at meiosis"/>
    <property type="evidence" value="ECO:0007669"/>
    <property type="project" value="TreeGrafter"/>
</dbReference>
<keyword evidence="4" id="KW-1185">Reference proteome</keyword>
<dbReference type="GO" id="GO:0048477">
    <property type="term" value="P:oogenesis"/>
    <property type="evidence" value="ECO:0007669"/>
    <property type="project" value="TreeGrafter"/>
</dbReference>
<name>A0A6J2P6U5_COTGO</name>
<dbReference type="Pfam" id="PF13971">
    <property type="entry name" value="Mei4"/>
    <property type="match status" value="2"/>
</dbReference>
<dbReference type="KEGG" id="cgob:115003868"/>
<reference evidence="5" key="1">
    <citation type="submission" date="2025-08" db="UniProtKB">
        <authorList>
            <consortium name="RefSeq"/>
        </authorList>
    </citation>
    <scope>IDENTIFICATION</scope>
</reference>
<dbReference type="AlphaFoldDB" id="A0A6J2P6U5"/>